<dbReference type="Pfam" id="PF25056">
    <property type="entry name" value="DUF7793"/>
    <property type="match status" value="1"/>
</dbReference>
<sequence length="138" mass="15530">MSKMIGFNNAIFWTDETEILYCEFSNTDPSLKLETDRVEAYIEAITSLCDGKAMPFLIDLKGTRGTFSISAAKLVAKNPDLVKLRISESYLINTIGVKLLIGFYKRLYDPITPFGVFNELIDAKEFCNVTKGEFYGSN</sequence>
<accession>A0ABW5ZS71</accession>
<keyword evidence="3" id="KW-1185">Reference proteome</keyword>
<evidence type="ECO:0000313" key="2">
    <source>
        <dbReference type="EMBL" id="MFD2914513.1"/>
    </source>
</evidence>
<dbReference type="EMBL" id="JBHUOS010000001">
    <property type="protein sequence ID" value="MFD2914513.1"/>
    <property type="molecule type" value="Genomic_DNA"/>
</dbReference>
<dbReference type="InterPro" id="IPR056695">
    <property type="entry name" value="DUF7793"/>
</dbReference>
<evidence type="ECO:0000313" key="3">
    <source>
        <dbReference type="Proteomes" id="UP001597548"/>
    </source>
</evidence>
<dbReference type="Proteomes" id="UP001597548">
    <property type="component" value="Unassembled WGS sequence"/>
</dbReference>
<protein>
    <recommendedName>
        <fullName evidence="1">DUF7793 domain-containing protein</fullName>
    </recommendedName>
</protein>
<evidence type="ECO:0000259" key="1">
    <source>
        <dbReference type="Pfam" id="PF25056"/>
    </source>
</evidence>
<proteinExistence type="predicted"/>
<organism evidence="2 3">
    <name type="scientific">Psychroserpens luteus</name>
    <dbReference type="NCBI Taxonomy" id="1434066"/>
    <lineage>
        <taxon>Bacteria</taxon>
        <taxon>Pseudomonadati</taxon>
        <taxon>Bacteroidota</taxon>
        <taxon>Flavobacteriia</taxon>
        <taxon>Flavobacteriales</taxon>
        <taxon>Flavobacteriaceae</taxon>
        <taxon>Psychroserpens</taxon>
    </lineage>
</organism>
<reference evidence="3" key="1">
    <citation type="journal article" date="2019" name="Int. J. Syst. Evol. Microbiol.">
        <title>The Global Catalogue of Microorganisms (GCM) 10K type strain sequencing project: providing services to taxonomists for standard genome sequencing and annotation.</title>
        <authorList>
            <consortium name="The Broad Institute Genomics Platform"/>
            <consortium name="The Broad Institute Genome Sequencing Center for Infectious Disease"/>
            <person name="Wu L."/>
            <person name="Ma J."/>
        </authorList>
    </citation>
    <scope>NUCLEOTIDE SEQUENCE [LARGE SCALE GENOMIC DNA]</scope>
    <source>
        <strain evidence="3">KCTC 32514</strain>
    </source>
</reference>
<gene>
    <name evidence="2" type="ORF">ACFS29_02600</name>
</gene>
<feature type="domain" description="DUF7793" evidence="1">
    <location>
        <begin position="12"/>
        <end position="128"/>
    </location>
</feature>
<name>A0ABW5ZS71_9FLAO</name>
<comment type="caution">
    <text evidence="2">The sequence shown here is derived from an EMBL/GenBank/DDBJ whole genome shotgun (WGS) entry which is preliminary data.</text>
</comment>
<dbReference type="RefSeq" id="WP_194507802.1">
    <property type="nucleotide sequence ID" value="NZ_JADILU010000003.1"/>
</dbReference>